<evidence type="ECO:0000313" key="2">
    <source>
        <dbReference type="Proteomes" id="UP000283269"/>
    </source>
</evidence>
<dbReference type="InParanoid" id="A0A409WKQ7"/>
<protein>
    <recommendedName>
        <fullName evidence="3">F-box domain-containing protein</fullName>
    </recommendedName>
</protein>
<evidence type="ECO:0000313" key="1">
    <source>
        <dbReference type="EMBL" id="PPQ79114.1"/>
    </source>
</evidence>
<dbReference type="EMBL" id="NHYD01003392">
    <property type="protein sequence ID" value="PPQ79114.1"/>
    <property type="molecule type" value="Genomic_DNA"/>
</dbReference>
<keyword evidence="2" id="KW-1185">Reference proteome</keyword>
<dbReference type="OrthoDB" id="3045973at2759"/>
<reference evidence="1 2" key="1">
    <citation type="journal article" date="2018" name="Evol. Lett.">
        <title>Horizontal gene cluster transfer increased hallucinogenic mushroom diversity.</title>
        <authorList>
            <person name="Reynolds H.T."/>
            <person name="Vijayakumar V."/>
            <person name="Gluck-Thaler E."/>
            <person name="Korotkin H.B."/>
            <person name="Matheny P.B."/>
            <person name="Slot J.C."/>
        </authorList>
    </citation>
    <scope>NUCLEOTIDE SEQUENCE [LARGE SCALE GENOMIC DNA]</scope>
    <source>
        <strain evidence="1 2">2631</strain>
    </source>
</reference>
<evidence type="ECO:0008006" key="3">
    <source>
        <dbReference type="Google" id="ProtNLM"/>
    </source>
</evidence>
<dbReference type="Proteomes" id="UP000283269">
    <property type="component" value="Unassembled WGS sequence"/>
</dbReference>
<accession>A0A409WKQ7</accession>
<comment type="caution">
    <text evidence="1">The sequence shown here is derived from an EMBL/GenBank/DDBJ whole genome shotgun (WGS) entry which is preliminary data.</text>
</comment>
<sequence length="440" mass="49359">MPLDVLEIIYNYILGPPPESPNVGSRSGPGRVCSFTGSYITPMTLCHINSYLRRAALAISLLWSNIYIYNIGIKQLDLVQFWLNNASSRPLHISIAIYGHTAPVIRQLVLRKLTGMLFKVSNRWKSLSLRVGPFASGTFFSGLRAEQLPNLDTVFLHLERWNTGDRNKLFYALAGATSLQHIEWSPTTFGSYLPPHTPWSRFKSLALEGPLSLETVRLILERAQALHTLRLGKLNEYQELESTHSISVHSQSLTITSPSVISGLLPSLKFPVLSELHIDINRYMYDGEWRVLTHLIADHYQPPPISKFTFSGPLGDPVLASTRIVSMLTLPRMTQLVHLVLHMSIHKDVITFLTHWPAGNNGAGIFHLPCLDTLSLNRCSVRSEGIIGAMVLSRFTLQSPSRGLLKHVDVTVENKGSFEQDQNAFRVLREVGISAHLFLW</sequence>
<dbReference type="STRING" id="93625.A0A409WKQ7"/>
<proteinExistence type="predicted"/>
<name>A0A409WKQ7_PSICY</name>
<organism evidence="1 2">
    <name type="scientific">Psilocybe cyanescens</name>
    <dbReference type="NCBI Taxonomy" id="93625"/>
    <lineage>
        <taxon>Eukaryota</taxon>
        <taxon>Fungi</taxon>
        <taxon>Dikarya</taxon>
        <taxon>Basidiomycota</taxon>
        <taxon>Agaricomycotina</taxon>
        <taxon>Agaricomycetes</taxon>
        <taxon>Agaricomycetidae</taxon>
        <taxon>Agaricales</taxon>
        <taxon>Agaricineae</taxon>
        <taxon>Strophariaceae</taxon>
        <taxon>Psilocybe</taxon>
    </lineage>
</organism>
<gene>
    <name evidence="1" type="ORF">CVT25_002848</name>
</gene>
<dbReference type="AlphaFoldDB" id="A0A409WKQ7"/>